<dbReference type="InterPro" id="IPR040361">
    <property type="entry name" value="TPD1"/>
</dbReference>
<evidence type="ECO:0000313" key="3">
    <source>
        <dbReference type="Proteomes" id="UP001341840"/>
    </source>
</evidence>
<dbReference type="EMBL" id="JASCZI010030209">
    <property type="protein sequence ID" value="MED6118147.1"/>
    <property type="molecule type" value="Genomic_DNA"/>
</dbReference>
<organism evidence="2 3">
    <name type="scientific">Stylosanthes scabra</name>
    <dbReference type="NCBI Taxonomy" id="79078"/>
    <lineage>
        <taxon>Eukaryota</taxon>
        <taxon>Viridiplantae</taxon>
        <taxon>Streptophyta</taxon>
        <taxon>Embryophyta</taxon>
        <taxon>Tracheophyta</taxon>
        <taxon>Spermatophyta</taxon>
        <taxon>Magnoliopsida</taxon>
        <taxon>eudicotyledons</taxon>
        <taxon>Gunneridae</taxon>
        <taxon>Pentapetalae</taxon>
        <taxon>rosids</taxon>
        <taxon>fabids</taxon>
        <taxon>Fabales</taxon>
        <taxon>Fabaceae</taxon>
        <taxon>Papilionoideae</taxon>
        <taxon>50 kb inversion clade</taxon>
        <taxon>dalbergioids sensu lato</taxon>
        <taxon>Dalbergieae</taxon>
        <taxon>Pterocarpus clade</taxon>
        <taxon>Stylosanthes</taxon>
    </lineage>
</organism>
<proteinExistence type="predicted"/>
<comment type="caution">
    <text evidence="2">The sequence shown here is derived from an EMBL/GenBank/DDBJ whole genome shotgun (WGS) entry which is preliminary data.</text>
</comment>
<evidence type="ECO:0000313" key="2">
    <source>
        <dbReference type="EMBL" id="MED6118147.1"/>
    </source>
</evidence>
<name>A0ABU6R2T6_9FABA</name>
<accession>A0ABU6R2T6</accession>
<evidence type="ECO:0000256" key="1">
    <source>
        <dbReference type="ARBA" id="ARBA00022729"/>
    </source>
</evidence>
<sequence length="182" mass="19976">MGGCQLQGLDNRSTLMQTTICSENRTGLVGSSGKIGNRSFIRSGSYAKTDWHQTGQNRSKSVNWSNRTGINGDRIIDCASVKCYRSRIVVSQVENDGNRVEVFIKHFCPVPITDFRVDCRSFIEFGVPLPPNFLKPVGDDGECVVNNGNPIPSGSGGIKFEYFSQNMVPLIITSFKCLSPST</sequence>
<reference evidence="2 3" key="1">
    <citation type="journal article" date="2023" name="Plants (Basel)">
        <title>Bridging the Gap: Combining Genomics and Transcriptomics Approaches to Understand Stylosanthes scabra, an Orphan Legume from the Brazilian Caatinga.</title>
        <authorList>
            <person name="Ferreira-Neto J.R.C."/>
            <person name="da Silva M.D."/>
            <person name="Binneck E."/>
            <person name="de Melo N.F."/>
            <person name="da Silva R.H."/>
            <person name="de Melo A.L.T.M."/>
            <person name="Pandolfi V."/>
            <person name="Bustamante F.O."/>
            <person name="Brasileiro-Vidal A.C."/>
            <person name="Benko-Iseppon A.M."/>
        </authorList>
    </citation>
    <scope>NUCLEOTIDE SEQUENCE [LARGE SCALE GENOMIC DNA]</scope>
    <source>
        <tissue evidence="2">Leaves</tissue>
    </source>
</reference>
<keyword evidence="3" id="KW-1185">Reference proteome</keyword>
<dbReference type="Proteomes" id="UP001341840">
    <property type="component" value="Unassembled WGS sequence"/>
</dbReference>
<gene>
    <name evidence="2" type="ORF">PIB30_000129</name>
</gene>
<dbReference type="Pfam" id="PF24068">
    <property type="entry name" value="TPD1_C"/>
    <property type="match status" value="1"/>
</dbReference>
<protein>
    <submittedName>
        <fullName evidence="2">Uncharacterized protein</fullName>
    </submittedName>
</protein>
<keyword evidence="1" id="KW-0732">Signal</keyword>